<dbReference type="Proteomes" id="UP000770661">
    <property type="component" value="Unassembled WGS sequence"/>
</dbReference>
<protein>
    <submittedName>
        <fullName evidence="1">Uncharacterized protein</fullName>
    </submittedName>
</protein>
<comment type="caution">
    <text evidence="1">The sequence shown here is derived from an EMBL/GenBank/DDBJ whole genome shotgun (WGS) entry which is preliminary data.</text>
</comment>
<keyword evidence="2" id="KW-1185">Reference proteome</keyword>
<evidence type="ECO:0000313" key="2">
    <source>
        <dbReference type="Proteomes" id="UP000770661"/>
    </source>
</evidence>
<dbReference type="EMBL" id="JACEEZ010007869">
    <property type="protein sequence ID" value="KAG0723693.1"/>
    <property type="molecule type" value="Genomic_DNA"/>
</dbReference>
<dbReference type="AlphaFoldDB" id="A0A8J5CJY0"/>
<organism evidence="1 2">
    <name type="scientific">Chionoecetes opilio</name>
    <name type="common">Atlantic snow crab</name>
    <name type="synonym">Cancer opilio</name>
    <dbReference type="NCBI Taxonomy" id="41210"/>
    <lineage>
        <taxon>Eukaryota</taxon>
        <taxon>Metazoa</taxon>
        <taxon>Ecdysozoa</taxon>
        <taxon>Arthropoda</taxon>
        <taxon>Crustacea</taxon>
        <taxon>Multicrustacea</taxon>
        <taxon>Malacostraca</taxon>
        <taxon>Eumalacostraca</taxon>
        <taxon>Eucarida</taxon>
        <taxon>Decapoda</taxon>
        <taxon>Pleocyemata</taxon>
        <taxon>Brachyura</taxon>
        <taxon>Eubrachyura</taxon>
        <taxon>Majoidea</taxon>
        <taxon>Majidae</taxon>
        <taxon>Chionoecetes</taxon>
    </lineage>
</organism>
<name>A0A8J5CJY0_CHIOP</name>
<accession>A0A8J5CJY0</accession>
<evidence type="ECO:0000313" key="1">
    <source>
        <dbReference type="EMBL" id="KAG0723693.1"/>
    </source>
</evidence>
<reference evidence="1" key="1">
    <citation type="submission" date="2020-07" db="EMBL/GenBank/DDBJ databases">
        <title>The High-quality genome of the commercially important snow crab, Chionoecetes opilio.</title>
        <authorList>
            <person name="Jeong J.-H."/>
            <person name="Ryu S."/>
        </authorList>
    </citation>
    <scope>NUCLEOTIDE SEQUENCE</scope>
    <source>
        <strain evidence="1">MADBK_172401_WGS</strain>
        <tissue evidence="1">Digestive gland</tissue>
    </source>
</reference>
<proteinExistence type="predicted"/>
<gene>
    <name evidence="1" type="ORF">GWK47_042171</name>
</gene>
<dbReference type="OrthoDB" id="5983572at2759"/>
<sequence length="277" mass="31447">MFHLDDKYAFVGERVSRDILGDLWTSTRLDDIPDPATGGFQNFAKAVQEYYFSQGAEKTPSGDFAKTDLPFRSDLFIYNTSNPEQVNTGVSGLIPNTTNVDMVIAKVKLLERAPYIFSYRSFYHCGSDCYPSQFSGPDGDALNVEGGCQHWVYDLQNKTLDDNPSQIVYKSVFEAVKRGDFHFSVPYRNNSGGANYEAKMSIHYRTPDPMDPVRKQFTLEDTMMTVRFPNDTIKSFEYCPSNQMCHLHAEHFLDVVNDGNYITGTACIHFSRKSEEC</sequence>